<comment type="caution">
    <text evidence="1">The sequence shown here is derived from an EMBL/GenBank/DDBJ whole genome shotgun (WGS) entry which is preliminary data.</text>
</comment>
<proteinExistence type="predicted"/>
<evidence type="ECO:0000313" key="1">
    <source>
        <dbReference type="EMBL" id="RYR37549.1"/>
    </source>
</evidence>
<dbReference type="EMBL" id="SDMP01000009">
    <property type="protein sequence ID" value="RYR37549.1"/>
    <property type="molecule type" value="Genomic_DNA"/>
</dbReference>
<accession>A0A445BFW6</accession>
<sequence>MMHNRLLTNERRSRLFGGSDGCPFYTNQPESTLHAFRDCRGIALLWSQLINPDATQVFFGSNLEQWVNLNFGRELRRGANHNWMDIFITAC</sequence>
<reference evidence="1 2" key="1">
    <citation type="submission" date="2019-01" db="EMBL/GenBank/DDBJ databases">
        <title>Sequencing of cultivated peanut Arachis hypogaea provides insights into genome evolution and oil improvement.</title>
        <authorList>
            <person name="Chen X."/>
        </authorList>
    </citation>
    <scope>NUCLEOTIDE SEQUENCE [LARGE SCALE GENOMIC DNA]</scope>
    <source>
        <strain evidence="2">cv. Fuhuasheng</strain>
        <tissue evidence="1">Leaves</tissue>
    </source>
</reference>
<organism evidence="1 2">
    <name type="scientific">Arachis hypogaea</name>
    <name type="common">Peanut</name>
    <dbReference type="NCBI Taxonomy" id="3818"/>
    <lineage>
        <taxon>Eukaryota</taxon>
        <taxon>Viridiplantae</taxon>
        <taxon>Streptophyta</taxon>
        <taxon>Embryophyta</taxon>
        <taxon>Tracheophyta</taxon>
        <taxon>Spermatophyta</taxon>
        <taxon>Magnoliopsida</taxon>
        <taxon>eudicotyledons</taxon>
        <taxon>Gunneridae</taxon>
        <taxon>Pentapetalae</taxon>
        <taxon>rosids</taxon>
        <taxon>fabids</taxon>
        <taxon>Fabales</taxon>
        <taxon>Fabaceae</taxon>
        <taxon>Papilionoideae</taxon>
        <taxon>50 kb inversion clade</taxon>
        <taxon>dalbergioids sensu lato</taxon>
        <taxon>Dalbergieae</taxon>
        <taxon>Pterocarpus clade</taxon>
        <taxon>Arachis</taxon>
    </lineage>
</organism>
<name>A0A445BFW6_ARAHY</name>
<protein>
    <recommendedName>
        <fullName evidence="3">Reverse transcriptase zinc-binding domain-containing protein</fullName>
    </recommendedName>
</protein>
<gene>
    <name evidence="1" type="ORF">Ahy_A09g042426</name>
</gene>
<dbReference type="AlphaFoldDB" id="A0A445BFW6"/>
<evidence type="ECO:0000313" key="2">
    <source>
        <dbReference type="Proteomes" id="UP000289738"/>
    </source>
</evidence>
<keyword evidence="2" id="KW-1185">Reference proteome</keyword>
<evidence type="ECO:0008006" key="3">
    <source>
        <dbReference type="Google" id="ProtNLM"/>
    </source>
</evidence>
<dbReference type="Proteomes" id="UP000289738">
    <property type="component" value="Chromosome A09"/>
</dbReference>